<reference evidence="5" key="1">
    <citation type="submission" date="2022-04" db="EMBL/GenBank/DDBJ databases">
        <title>Evolutionary, genomic, and biogeographic characterization of Chryseobacterium nepalense represented by a plastic-degrading bacterium AC3.</title>
        <authorList>
            <person name="Yin Z."/>
            <person name="Liu X."/>
            <person name="Wang D."/>
            <person name="Xie Z."/>
        </authorList>
    </citation>
    <scope>NUCLEOTIDE SEQUENCE</scope>
    <source>
        <strain evidence="5">AC3</strain>
    </source>
</reference>
<keyword evidence="6" id="KW-1185">Reference proteome</keyword>
<protein>
    <submittedName>
        <fullName evidence="5">Cupin domain-containing protein</fullName>
    </submittedName>
</protein>
<keyword evidence="2" id="KW-0479">Metal-binding</keyword>
<organism evidence="5 6">
    <name type="scientific">Chryseobacterium nepalense</name>
    <dbReference type="NCBI Taxonomy" id="1854498"/>
    <lineage>
        <taxon>Bacteria</taxon>
        <taxon>Pseudomonadati</taxon>
        <taxon>Bacteroidota</taxon>
        <taxon>Flavobacteriia</taxon>
        <taxon>Flavobacteriales</taxon>
        <taxon>Weeksellaceae</taxon>
        <taxon>Chryseobacterium group</taxon>
        <taxon>Chryseobacterium</taxon>
    </lineage>
</organism>
<dbReference type="Pfam" id="PF08007">
    <property type="entry name" value="JmjC_2"/>
    <property type="match status" value="1"/>
</dbReference>
<name>A0ABY4K4G3_9FLAO</name>
<evidence type="ECO:0000259" key="4">
    <source>
        <dbReference type="PROSITE" id="PS51184"/>
    </source>
</evidence>
<dbReference type="PANTHER" id="PTHR13096:SF9">
    <property type="entry name" value="BIFUNCTIONAL LYSINE-SPECIFIC DEMETHYLASE AND HISTIDYL-HYDROXYLASE"/>
    <property type="match status" value="1"/>
</dbReference>
<dbReference type="InterPro" id="IPR003347">
    <property type="entry name" value="JmjC_dom"/>
</dbReference>
<dbReference type="Gene3D" id="2.60.120.650">
    <property type="entry name" value="Cupin"/>
    <property type="match status" value="1"/>
</dbReference>
<sequence>MENLIENKKKLESFSDLIYPIHTEDFNENYWEKKVLHIQRDNSDFFSSLFSLEDLDKILEYSRPRGGSLRVVKSQQPLNASIYENQDGSLNLNQLYAAYADGYTIVINEVQRFWDPIKAFIQNIRQQLGHNLVGNLYLTPENEKALSPHYDAHDVFALQISGEKHWILYDDDNYKTPLLNSFQPIFQREQLTGAREITLKAGDIMYIPRGVPHEAYTTDKSSMHITFGVHPTQWVDFLTKSLTHLAQTNVELRRALPIGFLHSKQELFSADFELELMNIVQKMLTKENVEGALNIIEEEFRTKEQPKPDGHFAHLDKINRIDTQSYLQKREGVESKVVNHFTGARIIFQGNTIKGPSQLAATLEFISGQQKAFQVKDIPFISDENRLKLAKRLIRGGLLRIVE</sequence>
<evidence type="ECO:0000313" key="5">
    <source>
        <dbReference type="EMBL" id="UPQ75676.1"/>
    </source>
</evidence>
<dbReference type="InterPro" id="IPR039994">
    <property type="entry name" value="NO66-like"/>
</dbReference>
<comment type="cofactor">
    <cofactor evidence="1">
        <name>Fe(2+)</name>
        <dbReference type="ChEBI" id="CHEBI:29033"/>
    </cofactor>
</comment>
<evidence type="ECO:0000256" key="3">
    <source>
        <dbReference type="ARBA" id="ARBA00023004"/>
    </source>
</evidence>
<evidence type="ECO:0000313" key="6">
    <source>
        <dbReference type="Proteomes" id="UP000830552"/>
    </source>
</evidence>
<dbReference type="RefSeq" id="WP_248391826.1">
    <property type="nucleotide sequence ID" value="NZ_CP096203.1"/>
</dbReference>
<evidence type="ECO:0000256" key="2">
    <source>
        <dbReference type="ARBA" id="ARBA00022723"/>
    </source>
</evidence>
<dbReference type="SUPFAM" id="SSF51197">
    <property type="entry name" value="Clavaminate synthase-like"/>
    <property type="match status" value="1"/>
</dbReference>
<accession>A0ABY4K4G3</accession>
<gene>
    <name evidence="5" type="ORF">M0D58_16705</name>
</gene>
<dbReference type="PROSITE" id="PS51184">
    <property type="entry name" value="JMJC"/>
    <property type="match status" value="1"/>
</dbReference>
<dbReference type="Proteomes" id="UP000830552">
    <property type="component" value="Chromosome"/>
</dbReference>
<proteinExistence type="predicted"/>
<feature type="domain" description="JmjC" evidence="4">
    <location>
        <begin position="102"/>
        <end position="246"/>
    </location>
</feature>
<dbReference type="EMBL" id="CP096203">
    <property type="protein sequence ID" value="UPQ75676.1"/>
    <property type="molecule type" value="Genomic_DNA"/>
</dbReference>
<keyword evidence="3" id="KW-0408">Iron</keyword>
<dbReference type="PANTHER" id="PTHR13096">
    <property type="entry name" value="MINA53 MYC INDUCED NUCLEAR ANTIGEN"/>
    <property type="match status" value="1"/>
</dbReference>
<evidence type="ECO:0000256" key="1">
    <source>
        <dbReference type="ARBA" id="ARBA00001954"/>
    </source>
</evidence>